<dbReference type="AlphaFoldDB" id="A0A9Q8PEK3"/>
<accession>A0A9Q8PEK3</accession>
<feature type="compositionally biased region" description="Acidic residues" evidence="1">
    <location>
        <begin position="47"/>
        <end position="62"/>
    </location>
</feature>
<gene>
    <name evidence="2" type="ORF">CLAFUR5_11303</name>
</gene>
<dbReference type="RefSeq" id="XP_047765432.1">
    <property type="nucleotide sequence ID" value="XM_047910451.1"/>
</dbReference>
<dbReference type="GeneID" id="71991181"/>
<keyword evidence="3" id="KW-1185">Reference proteome</keyword>
<evidence type="ECO:0000313" key="3">
    <source>
        <dbReference type="Proteomes" id="UP000756132"/>
    </source>
</evidence>
<feature type="compositionally biased region" description="Polar residues" evidence="1">
    <location>
        <begin position="142"/>
        <end position="156"/>
    </location>
</feature>
<reference evidence="2" key="1">
    <citation type="submission" date="2021-12" db="EMBL/GenBank/DDBJ databases">
        <authorList>
            <person name="Zaccaron A."/>
            <person name="Stergiopoulos I."/>
        </authorList>
    </citation>
    <scope>NUCLEOTIDE SEQUENCE</scope>
    <source>
        <strain evidence="2">Race5_Kim</strain>
    </source>
</reference>
<dbReference type="KEGG" id="ffu:CLAFUR5_11303"/>
<feature type="compositionally biased region" description="Polar residues" evidence="1">
    <location>
        <begin position="113"/>
        <end position="123"/>
    </location>
</feature>
<evidence type="ECO:0000313" key="2">
    <source>
        <dbReference type="EMBL" id="UJO21066.1"/>
    </source>
</evidence>
<sequence>MQWTERAFLGRYERLSDLQKAFPQPCQTFTDGDKQFLPRLLDHNSGDDDGSSDDSDSSDDDLQQALRDQQDITRLRNAAKARPLQPGNFSAFLGSQSHRENSPLWCPLPVSSKVRNNNTAQKRLTTDDMTRKAGKEPGHSMAQVNRTPKSGTRSTL</sequence>
<organism evidence="2 3">
    <name type="scientific">Passalora fulva</name>
    <name type="common">Tomato leaf mold</name>
    <name type="synonym">Cladosporium fulvum</name>
    <dbReference type="NCBI Taxonomy" id="5499"/>
    <lineage>
        <taxon>Eukaryota</taxon>
        <taxon>Fungi</taxon>
        <taxon>Dikarya</taxon>
        <taxon>Ascomycota</taxon>
        <taxon>Pezizomycotina</taxon>
        <taxon>Dothideomycetes</taxon>
        <taxon>Dothideomycetidae</taxon>
        <taxon>Mycosphaerellales</taxon>
        <taxon>Mycosphaerellaceae</taxon>
        <taxon>Fulvia</taxon>
    </lineage>
</organism>
<feature type="compositionally biased region" description="Basic and acidic residues" evidence="1">
    <location>
        <begin position="124"/>
        <end position="138"/>
    </location>
</feature>
<evidence type="ECO:0000256" key="1">
    <source>
        <dbReference type="SAM" id="MobiDB-lite"/>
    </source>
</evidence>
<feature type="compositionally biased region" description="Basic and acidic residues" evidence="1">
    <location>
        <begin position="37"/>
        <end position="46"/>
    </location>
</feature>
<feature type="region of interest" description="Disordered" evidence="1">
    <location>
        <begin position="37"/>
        <end position="156"/>
    </location>
</feature>
<protein>
    <submittedName>
        <fullName evidence="2">Uncharacterized protein</fullName>
    </submittedName>
</protein>
<proteinExistence type="predicted"/>
<name>A0A9Q8PEK3_PASFU</name>
<dbReference type="Proteomes" id="UP000756132">
    <property type="component" value="Chromosome 8"/>
</dbReference>
<dbReference type="EMBL" id="CP090170">
    <property type="protein sequence ID" value="UJO21066.1"/>
    <property type="molecule type" value="Genomic_DNA"/>
</dbReference>
<reference evidence="2" key="2">
    <citation type="journal article" date="2022" name="Microb. Genom.">
        <title>A chromosome-scale genome assembly of the tomato pathogen Cladosporium fulvum reveals a compartmentalized genome architecture and the presence of a dispensable chromosome.</title>
        <authorList>
            <person name="Zaccaron A.Z."/>
            <person name="Chen L.H."/>
            <person name="Samaras A."/>
            <person name="Stergiopoulos I."/>
        </authorList>
    </citation>
    <scope>NUCLEOTIDE SEQUENCE</scope>
    <source>
        <strain evidence="2">Race5_Kim</strain>
    </source>
</reference>